<dbReference type="InterPro" id="IPR043504">
    <property type="entry name" value="Peptidase_S1_PA_chymotrypsin"/>
</dbReference>
<gene>
    <name evidence="3" type="ORF">J2853_008423</name>
</gene>
<accession>A0ABT9QR23</accession>
<protein>
    <recommendedName>
        <fullName evidence="5">V8-like Glu-specific endopeptidase</fullName>
    </recommendedName>
</protein>
<dbReference type="InterPro" id="IPR050966">
    <property type="entry name" value="Glutamyl_endopeptidase"/>
</dbReference>
<evidence type="ECO:0000256" key="1">
    <source>
        <dbReference type="ARBA" id="ARBA00022729"/>
    </source>
</evidence>
<dbReference type="PANTHER" id="PTHR15462">
    <property type="entry name" value="SERINE PROTEASE"/>
    <property type="match status" value="1"/>
</dbReference>
<dbReference type="InterPro" id="IPR009003">
    <property type="entry name" value="Peptidase_S1_PA"/>
</dbReference>
<dbReference type="RefSeq" id="WP_307566938.1">
    <property type="nucleotide sequence ID" value="NZ_JAUSQU010000001.1"/>
</dbReference>
<feature type="chain" id="PRO_5045999017" description="V8-like Glu-specific endopeptidase" evidence="2">
    <location>
        <begin position="26"/>
        <end position="549"/>
    </location>
</feature>
<feature type="signal peptide" evidence="2">
    <location>
        <begin position="1"/>
        <end position="25"/>
    </location>
</feature>
<dbReference type="Proteomes" id="UP001225356">
    <property type="component" value="Unassembled WGS sequence"/>
</dbReference>
<organism evidence="3 4">
    <name type="scientific">Streptosporangium lutulentum</name>
    <dbReference type="NCBI Taxonomy" id="1461250"/>
    <lineage>
        <taxon>Bacteria</taxon>
        <taxon>Bacillati</taxon>
        <taxon>Actinomycetota</taxon>
        <taxon>Actinomycetes</taxon>
        <taxon>Streptosporangiales</taxon>
        <taxon>Streptosporangiaceae</taxon>
        <taxon>Streptosporangium</taxon>
    </lineage>
</organism>
<name>A0ABT9QR23_9ACTN</name>
<dbReference type="SUPFAM" id="SSF50494">
    <property type="entry name" value="Trypsin-like serine proteases"/>
    <property type="match status" value="1"/>
</dbReference>
<evidence type="ECO:0000313" key="3">
    <source>
        <dbReference type="EMBL" id="MDP9849212.1"/>
    </source>
</evidence>
<keyword evidence="4" id="KW-1185">Reference proteome</keyword>
<comment type="caution">
    <text evidence="3">The sequence shown here is derived from an EMBL/GenBank/DDBJ whole genome shotgun (WGS) entry which is preliminary data.</text>
</comment>
<evidence type="ECO:0000313" key="4">
    <source>
        <dbReference type="Proteomes" id="UP001225356"/>
    </source>
</evidence>
<dbReference type="Gene3D" id="2.40.10.10">
    <property type="entry name" value="Trypsin-like serine proteases"/>
    <property type="match status" value="2"/>
</dbReference>
<evidence type="ECO:0000256" key="2">
    <source>
        <dbReference type="SAM" id="SignalP"/>
    </source>
</evidence>
<evidence type="ECO:0008006" key="5">
    <source>
        <dbReference type="Google" id="ProtNLM"/>
    </source>
</evidence>
<sequence>MKRILLPAGGAILATGMLAAGLVSAATASASAAPDWAADTMAKDAPSALKVANWWVKKNGKTNRLAQATAYTTETTPASTLKISGGYTPDGKPGVVAPIGEEKATTSVVKNVNLPKSIGKVFFVDAKNQLKWCSATSIQSKYRNLVATAGHCAYDDKTNSSVMDNWVFVPGYYQGKTPWGIYVGKTAYTHYDFSVYNDRDRDYAFVTVYNGIQVGGGTTKEVKKSEFDAAKTGKFVKKTPITAEQYAKGVAQYGEAGPYKSKDVDPKVETVAMPKDARDKGELDKYLLPNGHDGVKLSSVEVSEATYNAAPDGDAVGGKDWSVDNNSKYESKSQPVAISKDEYDALTAQKADGKFPLGLKLTTTQDDKKNDVAWFKQQFFVKKWIKSTVQTTYWVETYYLASDFIKDAGRLGDNVGGQGFTWNQKPGQTVYVFGYPAGAHPDGNKAFTGVTPKWCYGKTAATKYVSAADKVEEHVGLKCSMTTGSDGAPWLVKYSSAKRLGYVNGATSLFGDANKDGRIDTNTSAYFDGETAAVYNQAAAVWSGSIVTK</sequence>
<keyword evidence="1 2" id="KW-0732">Signal</keyword>
<dbReference type="EMBL" id="JAUSQU010000001">
    <property type="protein sequence ID" value="MDP9849212.1"/>
    <property type="molecule type" value="Genomic_DNA"/>
</dbReference>
<reference evidence="3 4" key="1">
    <citation type="submission" date="2023-07" db="EMBL/GenBank/DDBJ databases">
        <title>Sequencing the genomes of 1000 actinobacteria strains.</title>
        <authorList>
            <person name="Klenk H.-P."/>
        </authorList>
    </citation>
    <scope>NUCLEOTIDE SEQUENCE [LARGE SCALE GENOMIC DNA]</scope>
    <source>
        <strain evidence="3 4">DSM 46740</strain>
    </source>
</reference>
<proteinExistence type="predicted"/>